<dbReference type="InterPro" id="IPR036188">
    <property type="entry name" value="FAD/NAD-bd_sf"/>
</dbReference>
<comment type="similarity">
    <text evidence="6">Belongs to the FAD-dependent oxidoreductase 2 family. 3-oxosteroid dehydrogenase subfamily.</text>
</comment>
<evidence type="ECO:0000256" key="5">
    <source>
        <dbReference type="ARBA" id="ARBA00051951"/>
    </source>
</evidence>
<keyword evidence="2" id="KW-0285">Flavoprotein</keyword>
<name>A0A918XEW8_9GAMM</name>
<proteinExistence type="inferred from homology"/>
<evidence type="ECO:0000259" key="9">
    <source>
        <dbReference type="Pfam" id="PF00890"/>
    </source>
</evidence>
<dbReference type="RefSeq" id="WP_189475357.1">
    <property type="nucleotide sequence ID" value="NZ_BMYM01000001.1"/>
</dbReference>
<keyword evidence="11" id="KW-1185">Reference proteome</keyword>
<reference evidence="10" key="1">
    <citation type="journal article" date="2014" name="Int. J. Syst. Evol. Microbiol.">
        <title>Complete genome sequence of Corynebacterium casei LMG S-19264T (=DSM 44701T), isolated from a smear-ripened cheese.</title>
        <authorList>
            <consortium name="US DOE Joint Genome Institute (JGI-PGF)"/>
            <person name="Walter F."/>
            <person name="Albersmeier A."/>
            <person name="Kalinowski J."/>
            <person name="Ruckert C."/>
        </authorList>
    </citation>
    <scope>NUCLEOTIDE SEQUENCE</scope>
    <source>
        <strain evidence="10">KCTC 23430</strain>
    </source>
</reference>
<dbReference type="EMBL" id="BMYM01000001">
    <property type="protein sequence ID" value="GHD28587.1"/>
    <property type="molecule type" value="Genomic_DNA"/>
</dbReference>
<evidence type="ECO:0000256" key="3">
    <source>
        <dbReference type="ARBA" id="ARBA00022827"/>
    </source>
</evidence>
<dbReference type="FunFam" id="3.50.50.60:FF:000208">
    <property type="entry name" value="3-ketosteroid dehydrogenase"/>
    <property type="match status" value="1"/>
</dbReference>
<organism evidence="10 11">
    <name type="scientific">Parahalioglobus pacificus</name>
    <dbReference type="NCBI Taxonomy" id="930806"/>
    <lineage>
        <taxon>Bacteria</taxon>
        <taxon>Pseudomonadati</taxon>
        <taxon>Pseudomonadota</taxon>
        <taxon>Gammaproteobacteria</taxon>
        <taxon>Cellvibrionales</taxon>
        <taxon>Halieaceae</taxon>
        <taxon>Parahalioglobus</taxon>
    </lineage>
</organism>
<feature type="domain" description="FAD-dependent oxidoreductase 2 FAD-binding" evidence="9">
    <location>
        <begin position="12"/>
        <end position="551"/>
    </location>
</feature>
<dbReference type="PANTHER" id="PTHR43400">
    <property type="entry name" value="FUMARATE REDUCTASE"/>
    <property type="match status" value="1"/>
</dbReference>
<comment type="cofactor">
    <cofactor evidence="1">
        <name>FAD</name>
        <dbReference type="ChEBI" id="CHEBI:57692"/>
    </cofactor>
</comment>
<dbReference type="InterPro" id="IPR050315">
    <property type="entry name" value="FAD-oxidoreductase_2"/>
</dbReference>
<sequence length="571" mass="63934">MSAEQAWDYSFDVVVVGSGNGGMTAALCAYEMGTRDVLVVEKSDLYGGTSSISGGGVWIPCNRYAKAAGAEDSVDKARTYLKQLITPEEVPDEQLEAYLENGPKMVDFLHERTRVRYVTLQHYPDYYTNLDGSMEGHRSMEPETFNASELGEEWRYLRRTHPMMHLGGVIGITQVEAAVMVGQQAGWWKFAAKLVLDYITDIPWRLKDKFHRRLATGCAGVARLRASMLDRDIPLWRNTAMTRVIDEEGKVVGIEVQRDGKTLRIQARKGVVLAAGGFEHNQEMREQYLPKPTDHRWSAGTLDNTGDAIREGLRLGAKMHRLDEAWWCNTLSVPGEDQPRLSVMERSYPGSIIVNPAGQRFSNESQNYMAFQQETFRLHSEENPLHPTWQIFDANFRANYFVGPLYNSKFRPDWAVPKQYEEEGFFAKADTVRELALKINVDPDGLEDTVRKMNEYARTGEDLDCHRGESAYDRYYGDARVEPNPCLGPVDKPPYYAVKIDPGDFGTQGGMVINANAQVLHEEGHVIEGLYATGNCSAPTLPCYPGPGATLGPSMTFAYQAAKAITGYSDS</sequence>
<dbReference type="InterPro" id="IPR027477">
    <property type="entry name" value="Succ_DH/fumarate_Rdtase_cat_sf"/>
</dbReference>
<evidence type="ECO:0000313" key="11">
    <source>
        <dbReference type="Proteomes" id="UP000644693"/>
    </source>
</evidence>
<keyword evidence="3" id="KW-0274">FAD</keyword>
<dbReference type="AlphaFoldDB" id="A0A918XEW8"/>
<dbReference type="InterPro" id="IPR003953">
    <property type="entry name" value="FAD-dep_OxRdtase_2_FAD-bd"/>
</dbReference>
<evidence type="ECO:0000256" key="8">
    <source>
        <dbReference type="ARBA" id="ARBA00069709"/>
    </source>
</evidence>
<evidence type="ECO:0000256" key="6">
    <source>
        <dbReference type="ARBA" id="ARBA00061147"/>
    </source>
</evidence>
<dbReference type="Proteomes" id="UP000644693">
    <property type="component" value="Unassembled WGS sequence"/>
</dbReference>
<comment type="catalytic activity">
    <reaction evidence="5">
        <text>a 3-oxosteroid + A = a 3-oxo-Delta(1)-steroid + AH2</text>
        <dbReference type="Rhea" id="RHEA:13329"/>
        <dbReference type="ChEBI" id="CHEBI:13193"/>
        <dbReference type="ChEBI" id="CHEBI:17499"/>
        <dbReference type="ChEBI" id="CHEBI:20156"/>
        <dbReference type="ChEBI" id="CHEBI:47788"/>
        <dbReference type="EC" id="1.3.99.4"/>
    </reaction>
</comment>
<dbReference type="PANTHER" id="PTHR43400:SF10">
    <property type="entry name" value="3-OXOSTEROID 1-DEHYDROGENASE"/>
    <property type="match status" value="1"/>
</dbReference>
<dbReference type="EC" id="1.3.99.4" evidence="7"/>
<protein>
    <recommendedName>
        <fullName evidence="8">3-oxosteroid 1-dehydrogenase</fullName>
        <ecNumber evidence="7">1.3.99.4</ecNumber>
    </recommendedName>
</protein>
<dbReference type="GO" id="GO:0008202">
    <property type="term" value="P:steroid metabolic process"/>
    <property type="evidence" value="ECO:0007669"/>
    <property type="project" value="UniProtKB-ARBA"/>
</dbReference>
<dbReference type="GO" id="GO:0047571">
    <property type="term" value="F:3-oxosteroid 1-dehydrogenase activity"/>
    <property type="evidence" value="ECO:0007669"/>
    <property type="project" value="UniProtKB-EC"/>
</dbReference>
<dbReference type="Gene3D" id="3.50.50.60">
    <property type="entry name" value="FAD/NAD(P)-binding domain"/>
    <property type="match status" value="2"/>
</dbReference>
<dbReference type="SUPFAM" id="SSF56425">
    <property type="entry name" value="Succinate dehydrogenase/fumarate reductase flavoprotein, catalytic domain"/>
    <property type="match status" value="1"/>
</dbReference>
<dbReference type="SUPFAM" id="SSF51905">
    <property type="entry name" value="FAD/NAD(P)-binding domain"/>
    <property type="match status" value="1"/>
</dbReference>
<accession>A0A918XEW8</accession>
<dbReference type="Pfam" id="PF00890">
    <property type="entry name" value="FAD_binding_2"/>
    <property type="match status" value="1"/>
</dbReference>
<reference evidence="10" key="2">
    <citation type="submission" date="2020-09" db="EMBL/GenBank/DDBJ databases">
        <authorList>
            <person name="Sun Q."/>
            <person name="Kim S."/>
        </authorList>
    </citation>
    <scope>NUCLEOTIDE SEQUENCE</scope>
    <source>
        <strain evidence="10">KCTC 23430</strain>
    </source>
</reference>
<evidence type="ECO:0000256" key="7">
    <source>
        <dbReference type="ARBA" id="ARBA00066536"/>
    </source>
</evidence>
<gene>
    <name evidence="10" type="ORF">GCM10007053_08100</name>
</gene>
<comment type="caution">
    <text evidence="10">The sequence shown here is derived from an EMBL/GenBank/DDBJ whole genome shotgun (WGS) entry which is preliminary data.</text>
</comment>
<evidence type="ECO:0000256" key="2">
    <source>
        <dbReference type="ARBA" id="ARBA00022630"/>
    </source>
</evidence>
<evidence type="ECO:0000256" key="4">
    <source>
        <dbReference type="ARBA" id="ARBA00023002"/>
    </source>
</evidence>
<keyword evidence="4" id="KW-0560">Oxidoreductase</keyword>
<evidence type="ECO:0000313" key="10">
    <source>
        <dbReference type="EMBL" id="GHD28587.1"/>
    </source>
</evidence>
<evidence type="ECO:0000256" key="1">
    <source>
        <dbReference type="ARBA" id="ARBA00001974"/>
    </source>
</evidence>